<evidence type="ECO:0000313" key="8">
    <source>
        <dbReference type="Proteomes" id="UP000481621"/>
    </source>
</evidence>
<dbReference type="Gene3D" id="1.10.10.10">
    <property type="entry name" value="Winged helix-like DNA-binding domain superfamily/Winged helix DNA-binding domain"/>
    <property type="match status" value="1"/>
</dbReference>
<accession>A0A6B3TQI8</accession>
<dbReference type="InterPro" id="IPR014284">
    <property type="entry name" value="RNA_pol_sigma-70_dom"/>
</dbReference>
<dbReference type="CDD" id="cd06171">
    <property type="entry name" value="Sigma70_r4"/>
    <property type="match status" value="1"/>
</dbReference>
<comment type="similarity">
    <text evidence="1">Belongs to the sigma-70 factor family. ECF subfamily.</text>
</comment>
<dbReference type="SUPFAM" id="SSF88659">
    <property type="entry name" value="Sigma3 and sigma4 domains of RNA polymerase sigma factors"/>
    <property type="match status" value="1"/>
</dbReference>
<dbReference type="NCBIfam" id="TIGR02937">
    <property type="entry name" value="sigma70-ECF"/>
    <property type="match status" value="1"/>
</dbReference>
<dbReference type="InterPro" id="IPR039425">
    <property type="entry name" value="RNA_pol_sigma-70-like"/>
</dbReference>
<dbReference type="RefSeq" id="WP_163251184.1">
    <property type="nucleotide sequence ID" value="NZ_JAAIUV010000008.1"/>
</dbReference>
<evidence type="ECO:0000256" key="1">
    <source>
        <dbReference type="ARBA" id="ARBA00010641"/>
    </source>
</evidence>
<evidence type="ECO:0000313" key="7">
    <source>
        <dbReference type="EMBL" id="NEX78666.1"/>
    </source>
</evidence>
<dbReference type="InterPro" id="IPR013324">
    <property type="entry name" value="RNA_pol_sigma_r3/r4-like"/>
</dbReference>
<evidence type="ECO:0000256" key="3">
    <source>
        <dbReference type="ARBA" id="ARBA00023082"/>
    </source>
</evidence>
<dbReference type="SUPFAM" id="SSF88946">
    <property type="entry name" value="Sigma2 domain of RNA polymerase sigma factors"/>
    <property type="match status" value="1"/>
</dbReference>
<evidence type="ECO:0000256" key="2">
    <source>
        <dbReference type="ARBA" id="ARBA00023015"/>
    </source>
</evidence>
<dbReference type="InterPro" id="IPR007627">
    <property type="entry name" value="RNA_pol_sigma70_r2"/>
</dbReference>
<dbReference type="Pfam" id="PF04542">
    <property type="entry name" value="Sigma70_r2"/>
    <property type="match status" value="1"/>
</dbReference>
<evidence type="ECO:0000259" key="5">
    <source>
        <dbReference type="Pfam" id="PF04542"/>
    </source>
</evidence>
<dbReference type="InterPro" id="IPR036388">
    <property type="entry name" value="WH-like_DNA-bd_sf"/>
</dbReference>
<feature type="domain" description="RNA polymerase sigma-70 region 2" evidence="5">
    <location>
        <begin position="24"/>
        <end position="85"/>
    </location>
</feature>
<keyword evidence="8" id="KW-1185">Reference proteome</keyword>
<dbReference type="GO" id="GO:0003677">
    <property type="term" value="F:DNA binding"/>
    <property type="evidence" value="ECO:0007669"/>
    <property type="project" value="InterPro"/>
</dbReference>
<keyword evidence="4" id="KW-0804">Transcription</keyword>
<comment type="caution">
    <text evidence="7">The sequence shown here is derived from an EMBL/GenBank/DDBJ whole genome shotgun (WGS) entry which is preliminary data.</text>
</comment>
<dbReference type="GO" id="GO:0006352">
    <property type="term" value="P:DNA-templated transcription initiation"/>
    <property type="evidence" value="ECO:0007669"/>
    <property type="project" value="InterPro"/>
</dbReference>
<evidence type="ECO:0000259" key="6">
    <source>
        <dbReference type="Pfam" id="PF08281"/>
    </source>
</evidence>
<dbReference type="InterPro" id="IPR013249">
    <property type="entry name" value="RNA_pol_sigma70_r4_t2"/>
</dbReference>
<dbReference type="PANTHER" id="PTHR43133">
    <property type="entry name" value="RNA POLYMERASE ECF-TYPE SIGMA FACTO"/>
    <property type="match status" value="1"/>
</dbReference>
<dbReference type="GO" id="GO:0016987">
    <property type="term" value="F:sigma factor activity"/>
    <property type="evidence" value="ECO:0007669"/>
    <property type="project" value="UniProtKB-KW"/>
</dbReference>
<keyword evidence="2" id="KW-0805">Transcription regulation</keyword>
<organism evidence="7 8">
    <name type="scientific">Neobacillus thermocopriae</name>
    <dbReference type="NCBI Taxonomy" id="1215031"/>
    <lineage>
        <taxon>Bacteria</taxon>
        <taxon>Bacillati</taxon>
        <taxon>Bacillota</taxon>
        <taxon>Bacilli</taxon>
        <taxon>Bacillales</taxon>
        <taxon>Bacillaceae</taxon>
        <taxon>Neobacillus</taxon>
    </lineage>
</organism>
<feature type="domain" description="RNA polymerase sigma factor 70 region 4 type 2" evidence="6">
    <location>
        <begin position="112"/>
        <end position="164"/>
    </location>
</feature>
<dbReference type="InterPro" id="IPR013325">
    <property type="entry name" value="RNA_pol_sigma_r2"/>
</dbReference>
<dbReference type="Gene3D" id="1.10.1740.10">
    <property type="match status" value="1"/>
</dbReference>
<sequence length="182" mass="21030">MPDRKKDGKKESIEEICYGTWKSIYQYIYYKVQNREEAEDITQETYVKAISYLQNGSVNPDKYIGFLKTVALNVMRDLWRKKKRRGPVVDIDTYIPKENAVEDHSENSTDRLMIEHALTQLNEEQRTVIELRILKGFSVAETAGLMNKKEGTIRVIQHRALKNLANILKSNNLMGGTTDEST</sequence>
<reference evidence="7" key="1">
    <citation type="submission" date="2020-02" db="EMBL/GenBank/DDBJ databases">
        <title>Bacillus sedimentmangrovi sp. nov., isolated from sediment of the mangrove ecosystem.</title>
        <authorList>
            <person name="Liu G."/>
        </authorList>
    </citation>
    <scope>NUCLEOTIDE SEQUENCE [LARGE SCALE GENOMIC DNA]</scope>
    <source>
        <strain evidence="7">SgZ-7</strain>
    </source>
</reference>
<dbReference type="EMBL" id="JAAIUV010000008">
    <property type="protein sequence ID" value="NEX78666.1"/>
    <property type="molecule type" value="Genomic_DNA"/>
</dbReference>
<dbReference type="Pfam" id="PF08281">
    <property type="entry name" value="Sigma70_r4_2"/>
    <property type="match status" value="1"/>
</dbReference>
<dbReference type="PANTHER" id="PTHR43133:SF57">
    <property type="entry name" value="RNA POLYMERASE SIGMA-70 FACTOR"/>
    <property type="match status" value="1"/>
</dbReference>
<evidence type="ECO:0000256" key="4">
    <source>
        <dbReference type="ARBA" id="ARBA00023163"/>
    </source>
</evidence>
<dbReference type="AlphaFoldDB" id="A0A6B3TQI8"/>
<gene>
    <name evidence="7" type="ORF">G4Z05_07100</name>
</gene>
<name>A0A6B3TQI8_9BACI</name>
<keyword evidence="3" id="KW-0731">Sigma factor</keyword>
<protein>
    <submittedName>
        <fullName evidence="7">Sigma-70 family RNA polymerase sigma factor</fullName>
    </submittedName>
</protein>
<proteinExistence type="inferred from homology"/>
<dbReference type="Proteomes" id="UP000481621">
    <property type="component" value="Unassembled WGS sequence"/>
</dbReference>